<dbReference type="InterPro" id="IPR001387">
    <property type="entry name" value="Cro/C1-type_HTH"/>
</dbReference>
<keyword evidence="1" id="KW-0805">Transcription regulation</keyword>
<proteinExistence type="predicted"/>
<organism evidence="5 8">
    <name type="scientific">Pseudoduganella albidiflava</name>
    <dbReference type="NCBI Taxonomy" id="321983"/>
    <lineage>
        <taxon>Bacteria</taxon>
        <taxon>Pseudomonadati</taxon>
        <taxon>Pseudomonadota</taxon>
        <taxon>Betaproteobacteria</taxon>
        <taxon>Burkholderiales</taxon>
        <taxon>Oxalobacteraceae</taxon>
        <taxon>Telluria group</taxon>
        <taxon>Pseudoduganella</taxon>
    </lineage>
</organism>
<evidence type="ECO:0000313" key="8">
    <source>
        <dbReference type="Proteomes" id="UP000628442"/>
    </source>
</evidence>
<dbReference type="PANTHER" id="PTHR40661">
    <property type="match status" value="1"/>
</dbReference>
<keyword evidence="3" id="KW-0804">Transcription</keyword>
<dbReference type="Pfam" id="PF00717">
    <property type="entry name" value="Peptidase_S24"/>
    <property type="match status" value="1"/>
</dbReference>
<dbReference type="Proteomes" id="UP000628442">
    <property type="component" value="Unassembled WGS sequence"/>
</dbReference>
<dbReference type="GO" id="GO:0003677">
    <property type="term" value="F:DNA binding"/>
    <property type="evidence" value="ECO:0007669"/>
    <property type="project" value="UniProtKB-KW"/>
</dbReference>
<dbReference type="EMBL" id="CP036401">
    <property type="protein sequence ID" value="QBI03211.1"/>
    <property type="molecule type" value="Genomic_DNA"/>
</dbReference>
<reference evidence="6 7" key="2">
    <citation type="submission" date="2019-02" db="EMBL/GenBank/DDBJ databases">
        <title>Draft Genome Sequences of Six Type Strains of the Genus Massilia.</title>
        <authorList>
            <person name="Miess H."/>
            <person name="Frediansyhah A."/>
            <person name="Gross H."/>
        </authorList>
    </citation>
    <scope>NUCLEOTIDE SEQUENCE [LARGE SCALE GENOMIC DNA]</scope>
    <source>
        <strain evidence="6 7">DSM 17472</strain>
    </source>
</reference>
<evidence type="ECO:0000256" key="2">
    <source>
        <dbReference type="ARBA" id="ARBA00023125"/>
    </source>
</evidence>
<dbReference type="SUPFAM" id="SSF51306">
    <property type="entry name" value="LexA/Signal peptidase"/>
    <property type="match status" value="1"/>
</dbReference>
<dbReference type="PANTHER" id="PTHR40661:SF1">
    <property type="entry name" value="HTH CRO_C1-TYPE DOMAIN-CONTAINING PROTEIN"/>
    <property type="match status" value="1"/>
</dbReference>
<keyword evidence="2" id="KW-0238">DNA-binding</keyword>
<accession>A0A411X2I9</accession>
<reference evidence="5" key="1">
    <citation type="journal article" date="2014" name="Int. J. Syst. Evol. Microbiol.">
        <title>Complete genome sequence of Corynebacterium casei LMG S-19264T (=DSM 44701T), isolated from a smear-ripened cheese.</title>
        <authorList>
            <consortium name="US DOE Joint Genome Institute (JGI-PGF)"/>
            <person name="Walter F."/>
            <person name="Albersmeier A."/>
            <person name="Kalinowski J."/>
            <person name="Ruckert C."/>
        </authorList>
    </citation>
    <scope>NUCLEOTIDE SEQUENCE</scope>
    <source>
        <strain evidence="5">KCTC 12343</strain>
    </source>
</reference>
<dbReference type="RefSeq" id="WP_131147314.1">
    <property type="nucleotide sequence ID" value="NZ_BMWV01000018.1"/>
</dbReference>
<protein>
    <submittedName>
        <fullName evidence="6">S24 family peptidase</fullName>
    </submittedName>
</protein>
<dbReference type="CDD" id="cd00093">
    <property type="entry name" value="HTH_XRE"/>
    <property type="match status" value="1"/>
</dbReference>
<dbReference type="InterPro" id="IPR036286">
    <property type="entry name" value="LexA/Signal_pep-like_sf"/>
</dbReference>
<evidence type="ECO:0000313" key="7">
    <source>
        <dbReference type="Proteomes" id="UP000292307"/>
    </source>
</evidence>
<evidence type="ECO:0000313" key="5">
    <source>
        <dbReference type="EMBL" id="GGY64309.1"/>
    </source>
</evidence>
<feature type="domain" description="Peptidase S24/S26A/S26B/S26C" evidence="4">
    <location>
        <begin position="110"/>
        <end position="230"/>
    </location>
</feature>
<keyword evidence="7" id="KW-1185">Reference proteome</keyword>
<dbReference type="InterPro" id="IPR015927">
    <property type="entry name" value="Peptidase_S24_S26A/B/C"/>
</dbReference>
<dbReference type="EMBL" id="BMWV01000018">
    <property type="protein sequence ID" value="GGY64309.1"/>
    <property type="molecule type" value="Genomic_DNA"/>
</dbReference>
<dbReference type="InterPro" id="IPR039418">
    <property type="entry name" value="LexA-like"/>
</dbReference>
<evidence type="ECO:0000259" key="4">
    <source>
        <dbReference type="Pfam" id="PF00717"/>
    </source>
</evidence>
<gene>
    <name evidence="6" type="ORF">EYF70_22035</name>
    <name evidence="5" type="ORF">GCM10007387_53350</name>
</gene>
<dbReference type="CDD" id="cd06529">
    <property type="entry name" value="S24_LexA-like"/>
    <property type="match status" value="1"/>
</dbReference>
<dbReference type="OrthoDB" id="9788236at2"/>
<sequence length="237" mass="26527">MNIYQHRRERLTSLIREHYSGTRKALAEACGWSEARLSQILSATYREGRAFSEKIARKLEGDLSLPAMFFDLGAIAPGEEVSAPPAFLRVRAIDAHSPGIVQIRRVRLRLSAGIVGFAVEPDEEAGGSFGVETDWIARNRYKWEDLLALEVTGESMEPRLYKGDLVVVNTADKTPADGQVFAVNYEGEAVVKRLTRDAGHWWLTSDNPDQRRFPRKLCDGVTCLLIGRVVLKKSENI</sequence>
<name>A0A411X2I9_9BURK</name>
<evidence type="ECO:0000256" key="1">
    <source>
        <dbReference type="ARBA" id="ARBA00023015"/>
    </source>
</evidence>
<dbReference type="Gene3D" id="2.10.109.10">
    <property type="entry name" value="Umud Fragment, subunit A"/>
    <property type="match status" value="1"/>
</dbReference>
<evidence type="ECO:0000256" key="3">
    <source>
        <dbReference type="ARBA" id="ARBA00023163"/>
    </source>
</evidence>
<dbReference type="AlphaFoldDB" id="A0A411X2I9"/>
<evidence type="ECO:0000313" key="6">
    <source>
        <dbReference type="EMBL" id="QBI03211.1"/>
    </source>
</evidence>
<dbReference type="Proteomes" id="UP000292307">
    <property type="component" value="Chromosome"/>
</dbReference>
<reference evidence="5" key="3">
    <citation type="submission" date="2022-12" db="EMBL/GenBank/DDBJ databases">
        <authorList>
            <person name="Sun Q."/>
            <person name="Kim S."/>
        </authorList>
    </citation>
    <scope>NUCLEOTIDE SEQUENCE</scope>
    <source>
        <strain evidence="5">KCTC 12343</strain>
    </source>
</reference>